<dbReference type="Proteomes" id="UP000248764">
    <property type="component" value="Unassembled WGS sequence"/>
</dbReference>
<sequence>MVRTSVPDTIAACREAIDAVDAAVATLLEHRVALAGRIQRLKPVGGHAGRDPRREAEIVAAMAGRAPSLPPESLGRIVTAIIEAGLDAAERDNSDDPPVWRL</sequence>
<evidence type="ECO:0000259" key="1">
    <source>
        <dbReference type="PROSITE" id="PS51168"/>
    </source>
</evidence>
<proteinExistence type="predicted"/>
<dbReference type="PROSITE" id="PS51168">
    <property type="entry name" value="CHORISMATE_MUT_2"/>
    <property type="match status" value="1"/>
</dbReference>
<dbReference type="AlphaFoldDB" id="A0A2W2B0Z9"/>
<dbReference type="GO" id="GO:0004106">
    <property type="term" value="F:chorismate mutase activity"/>
    <property type="evidence" value="ECO:0007669"/>
    <property type="project" value="InterPro"/>
</dbReference>
<reference evidence="2 3" key="1">
    <citation type="submission" date="2018-01" db="EMBL/GenBank/DDBJ databases">
        <title>Draft genome sequence of Jiangella sp. GTF31.</title>
        <authorList>
            <person name="Sahin N."/>
            <person name="Ay H."/>
            <person name="Saygin H."/>
        </authorList>
    </citation>
    <scope>NUCLEOTIDE SEQUENCE [LARGE SCALE GENOMIC DNA]</scope>
    <source>
        <strain evidence="2 3">GTF31</strain>
    </source>
</reference>
<protein>
    <submittedName>
        <fullName evidence="2">Chorismate mutase</fullName>
    </submittedName>
</protein>
<dbReference type="Pfam" id="PF01817">
    <property type="entry name" value="CM_2"/>
    <property type="match status" value="1"/>
</dbReference>
<gene>
    <name evidence="2" type="ORF">C1I92_30085</name>
</gene>
<dbReference type="InterPro" id="IPR036263">
    <property type="entry name" value="Chorismate_II_sf"/>
</dbReference>
<name>A0A2W2B0Z9_9ACTN</name>
<dbReference type="Gene3D" id="1.20.59.10">
    <property type="entry name" value="Chorismate mutase"/>
    <property type="match status" value="1"/>
</dbReference>
<dbReference type="InterPro" id="IPR002701">
    <property type="entry name" value="CM_II_prokaryot"/>
</dbReference>
<keyword evidence="3" id="KW-1185">Reference proteome</keyword>
<dbReference type="EMBL" id="POTW01000124">
    <property type="protein sequence ID" value="PZF79662.1"/>
    <property type="molecule type" value="Genomic_DNA"/>
</dbReference>
<accession>A0A2W2B0Z9</accession>
<feature type="domain" description="Chorismate mutase" evidence="1">
    <location>
        <begin position="4"/>
        <end position="93"/>
    </location>
</feature>
<dbReference type="SMART" id="SM00830">
    <property type="entry name" value="CM_2"/>
    <property type="match status" value="1"/>
</dbReference>
<dbReference type="GO" id="GO:0046417">
    <property type="term" value="P:chorismate metabolic process"/>
    <property type="evidence" value="ECO:0007669"/>
    <property type="project" value="InterPro"/>
</dbReference>
<comment type="caution">
    <text evidence="2">The sequence shown here is derived from an EMBL/GenBank/DDBJ whole genome shotgun (WGS) entry which is preliminary data.</text>
</comment>
<evidence type="ECO:0000313" key="3">
    <source>
        <dbReference type="Proteomes" id="UP000248764"/>
    </source>
</evidence>
<dbReference type="InterPro" id="IPR036979">
    <property type="entry name" value="CM_dom_sf"/>
</dbReference>
<evidence type="ECO:0000313" key="2">
    <source>
        <dbReference type="EMBL" id="PZF79662.1"/>
    </source>
</evidence>
<organism evidence="2 3">
    <name type="scientific">Jiangella anatolica</name>
    <dbReference type="NCBI Taxonomy" id="2670374"/>
    <lineage>
        <taxon>Bacteria</taxon>
        <taxon>Bacillati</taxon>
        <taxon>Actinomycetota</taxon>
        <taxon>Actinomycetes</taxon>
        <taxon>Jiangellales</taxon>
        <taxon>Jiangellaceae</taxon>
        <taxon>Jiangella</taxon>
    </lineage>
</organism>
<dbReference type="SUPFAM" id="SSF48600">
    <property type="entry name" value="Chorismate mutase II"/>
    <property type="match status" value="1"/>
</dbReference>